<proteinExistence type="inferred from homology"/>
<feature type="binding site" evidence="17">
    <location>
        <position position="83"/>
    </location>
    <ligand>
        <name>ATP</name>
        <dbReference type="ChEBI" id="CHEBI:30616"/>
    </ligand>
</feature>
<dbReference type="GO" id="GO:0046872">
    <property type="term" value="F:metal ion binding"/>
    <property type="evidence" value="ECO:0007669"/>
    <property type="project" value="UniProtKB-KW"/>
</dbReference>
<feature type="active site" description="Proton acceptor" evidence="15">
    <location>
        <position position="76"/>
    </location>
</feature>
<feature type="transmembrane region" description="Helical" evidence="19">
    <location>
        <begin position="38"/>
        <end position="55"/>
    </location>
</feature>
<dbReference type="Proteomes" id="UP000051794">
    <property type="component" value="Unassembled WGS sequence"/>
</dbReference>
<dbReference type="PANTHER" id="PTHR34299:SF1">
    <property type="entry name" value="DIACYLGLYCEROL KINASE"/>
    <property type="match status" value="1"/>
</dbReference>
<accession>A0A0R1G125</accession>
<comment type="subcellular location">
    <subcellularLocation>
        <location evidence="1">Cell membrane</location>
        <topology evidence="1">Multi-pass membrane protein</topology>
    </subcellularLocation>
</comment>
<keyword evidence="8" id="KW-0418">Kinase</keyword>
<evidence type="ECO:0000256" key="12">
    <source>
        <dbReference type="ARBA" id="ARBA00023136"/>
    </source>
</evidence>
<dbReference type="GO" id="GO:0005886">
    <property type="term" value="C:plasma membrane"/>
    <property type="evidence" value="ECO:0007669"/>
    <property type="project" value="UniProtKB-SubCell"/>
</dbReference>
<keyword evidence="7 17" id="KW-0547">Nucleotide-binding</keyword>
<keyword evidence="18" id="KW-0460">Magnesium</keyword>
<dbReference type="InterPro" id="IPR033717">
    <property type="entry name" value="UDPK"/>
</dbReference>
<keyword evidence="11" id="KW-0443">Lipid metabolism</keyword>
<dbReference type="CDD" id="cd14265">
    <property type="entry name" value="UDPK_IM_like"/>
    <property type="match status" value="1"/>
</dbReference>
<keyword evidence="4" id="KW-0444">Lipid biosynthesis</keyword>
<evidence type="ECO:0000256" key="9">
    <source>
        <dbReference type="ARBA" id="ARBA00022840"/>
    </source>
</evidence>
<dbReference type="GO" id="GO:0005524">
    <property type="term" value="F:ATP binding"/>
    <property type="evidence" value="ECO:0007669"/>
    <property type="project" value="UniProtKB-KW"/>
</dbReference>
<feature type="binding site" evidence="16">
    <location>
        <position position="15"/>
    </location>
    <ligand>
        <name>substrate</name>
    </ligand>
</feature>
<evidence type="ECO:0000256" key="6">
    <source>
        <dbReference type="ARBA" id="ARBA00022692"/>
    </source>
</evidence>
<evidence type="ECO:0000256" key="17">
    <source>
        <dbReference type="PIRSR" id="PIRSR600829-3"/>
    </source>
</evidence>
<evidence type="ECO:0000256" key="4">
    <source>
        <dbReference type="ARBA" id="ARBA00022516"/>
    </source>
</evidence>
<name>A0A0R1G125_9LACO</name>
<evidence type="ECO:0000313" key="21">
    <source>
        <dbReference type="Proteomes" id="UP000051794"/>
    </source>
</evidence>
<feature type="transmembrane region" description="Helical" evidence="19">
    <location>
        <begin position="103"/>
        <end position="129"/>
    </location>
</feature>
<evidence type="ECO:0000256" key="1">
    <source>
        <dbReference type="ARBA" id="ARBA00004651"/>
    </source>
</evidence>
<keyword evidence="14" id="KW-1208">Phospholipid metabolism</keyword>
<evidence type="ECO:0000256" key="5">
    <source>
        <dbReference type="ARBA" id="ARBA00022679"/>
    </source>
</evidence>
<evidence type="ECO:0000256" key="15">
    <source>
        <dbReference type="PIRSR" id="PIRSR600829-1"/>
    </source>
</evidence>
<feature type="binding site" evidence="17">
    <location>
        <position position="35"/>
    </location>
    <ligand>
        <name>ATP</name>
        <dbReference type="ChEBI" id="CHEBI:30616"/>
    </ligand>
</feature>
<evidence type="ECO:0008006" key="22">
    <source>
        <dbReference type="Google" id="ProtNLM"/>
    </source>
</evidence>
<feature type="binding site" evidence="17">
    <location>
        <begin position="102"/>
        <end position="103"/>
    </location>
    <ligand>
        <name>ATP</name>
        <dbReference type="ChEBI" id="CHEBI:30616"/>
    </ligand>
</feature>
<keyword evidence="9 17" id="KW-0067">ATP-binding</keyword>
<dbReference type="GO" id="GO:0016301">
    <property type="term" value="F:kinase activity"/>
    <property type="evidence" value="ECO:0007669"/>
    <property type="project" value="UniProtKB-KW"/>
</dbReference>
<evidence type="ECO:0000313" key="20">
    <source>
        <dbReference type="EMBL" id="KRK24663.1"/>
    </source>
</evidence>
<evidence type="ECO:0000256" key="2">
    <source>
        <dbReference type="ARBA" id="ARBA00005967"/>
    </source>
</evidence>
<dbReference type="EMBL" id="AZCK01000002">
    <property type="protein sequence ID" value="KRK24663.1"/>
    <property type="molecule type" value="Genomic_DNA"/>
</dbReference>
<evidence type="ECO:0000256" key="19">
    <source>
        <dbReference type="SAM" id="Phobius"/>
    </source>
</evidence>
<dbReference type="GO" id="GO:0008654">
    <property type="term" value="P:phospholipid biosynthetic process"/>
    <property type="evidence" value="ECO:0007669"/>
    <property type="project" value="UniProtKB-KW"/>
</dbReference>
<feature type="binding site" evidence="18">
    <location>
        <position position="35"/>
    </location>
    <ligand>
        <name>a divalent metal cation</name>
        <dbReference type="ChEBI" id="CHEBI:60240"/>
    </ligand>
</feature>
<evidence type="ECO:0000256" key="14">
    <source>
        <dbReference type="ARBA" id="ARBA00023264"/>
    </source>
</evidence>
<evidence type="ECO:0000256" key="3">
    <source>
        <dbReference type="ARBA" id="ARBA00022475"/>
    </source>
</evidence>
<comment type="cofactor">
    <cofactor evidence="18">
        <name>Mg(2+)</name>
        <dbReference type="ChEBI" id="CHEBI:18420"/>
    </cofactor>
    <text evidence="18">Mn(2+), Zn(2+), Cd(2+) and Co(2+) support activity to lesser extents.</text>
</comment>
<feature type="binding site" evidence="17">
    <location>
        <position position="15"/>
    </location>
    <ligand>
        <name>ATP</name>
        <dbReference type="ChEBI" id="CHEBI:30616"/>
    </ligand>
</feature>
<keyword evidence="5" id="KW-0808">Transferase</keyword>
<dbReference type="AlphaFoldDB" id="A0A0R1G125"/>
<dbReference type="InterPro" id="IPR036945">
    <property type="entry name" value="DAGK_sf"/>
</dbReference>
<feature type="binding site" evidence="16">
    <location>
        <position position="76"/>
    </location>
    <ligand>
        <name>substrate</name>
    </ligand>
</feature>
<sequence>MTMGLKDKKVVGKNRSFAESFKHAFDGLVILCKTERNFRFHLIASLIVVIISFILKIDLSQWVWILLAMFIVLIAEVVNTLCESIVNLIVGNKYNEIAKKAKDVAAAGVVIASIFAAIIGLLVYVPIIFGF</sequence>
<evidence type="ECO:0000256" key="11">
    <source>
        <dbReference type="ARBA" id="ARBA00023098"/>
    </source>
</evidence>
<comment type="caution">
    <text evidence="20">The sequence shown here is derived from an EMBL/GenBank/DDBJ whole genome shotgun (WGS) entry which is preliminary data.</text>
</comment>
<dbReference type="InterPro" id="IPR000829">
    <property type="entry name" value="DAGK"/>
</dbReference>
<dbReference type="PANTHER" id="PTHR34299">
    <property type="entry name" value="DIACYLGLYCEROL KINASE"/>
    <property type="match status" value="1"/>
</dbReference>
<dbReference type="PATRIC" id="fig|1423768.4.peg.539"/>
<protein>
    <recommendedName>
        <fullName evidence="22">Diacylglycerol kinase</fullName>
    </recommendedName>
</protein>
<feature type="binding site" evidence="18">
    <location>
        <position position="83"/>
    </location>
    <ligand>
        <name>a divalent metal cation</name>
        <dbReference type="ChEBI" id="CHEBI:60240"/>
    </ligand>
</feature>
<gene>
    <name evidence="20" type="ORF">FD43_GL000533</name>
</gene>
<keyword evidence="13" id="KW-0594">Phospholipid biosynthesis</keyword>
<keyword evidence="3" id="KW-1003">Cell membrane</keyword>
<organism evidence="20 21">
    <name type="scientific">Apilactobacillus kunkeei DSM 12361 = ATCC 700308</name>
    <dbReference type="NCBI Taxonomy" id="1423768"/>
    <lineage>
        <taxon>Bacteria</taxon>
        <taxon>Bacillati</taxon>
        <taxon>Bacillota</taxon>
        <taxon>Bacilli</taxon>
        <taxon>Lactobacillales</taxon>
        <taxon>Lactobacillaceae</taxon>
        <taxon>Apilactobacillus</taxon>
    </lineage>
</organism>
<evidence type="ECO:0000256" key="16">
    <source>
        <dbReference type="PIRSR" id="PIRSR600829-2"/>
    </source>
</evidence>
<dbReference type="GeneID" id="66348948"/>
<reference evidence="20 21" key="1">
    <citation type="journal article" date="2015" name="Genome Announc.">
        <title>Expanding the biotechnology potential of lactobacilli through comparative genomics of 213 strains and associated genera.</title>
        <authorList>
            <person name="Sun Z."/>
            <person name="Harris H.M."/>
            <person name="McCann A."/>
            <person name="Guo C."/>
            <person name="Argimon S."/>
            <person name="Zhang W."/>
            <person name="Yang X."/>
            <person name="Jeffery I.B."/>
            <person name="Cooney J.C."/>
            <person name="Kagawa T.F."/>
            <person name="Liu W."/>
            <person name="Song Y."/>
            <person name="Salvetti E."/>
            <person name="Wrobel A."/>
            <person name="Rasinkangas P."/>
            <person name="Parkhill J."/>
            <person name="Rea M.C."/>
            <person name="O'Sullivan O."/>
            <person name="Ritari J."/>
            <person name="Douillard F.P."/>
            <person name="Paul Ross R."/>
            <person name="Yang R."/>
            <person name="Briner A.E."/>
            <person name="Felis G.E."/>
            <person name="de Vos W.M."/>
            <person name="Barrangou R."/>
            <person name="Klaenhammer T.R."/>
            <person name="Caufield P.W."/>
            <person name="Cui Y."/>
            <person name="Zhang H."/>
            <person name="O'Toole P.W."/>
        </authorList>
    </citation>
    <scope>NUCLEOTIDE SEQUENCE [LARGE SCALE GENOMIC DNA]</scope>
    <source>
        <strain evidence="20 21">DSM 12361</strain>
    </source>
</reference>
<keyword evidence="18" id="KW-0479">Metal-binding</keyword>
<evidence type="ECO:0000256" key="10">
    <source>
        <dbReference type="ARBA" id="ARBA00022989"/>
    </source>
</evidence>
<keyword evidence="6 19" id="KW-0812">Transmembrane</keyword>
<comment type="similarity">
    <text evidence="2">Belongs to the bacterial diacylglycerol kinase family.</text>
</comment>
<dbReference type="Pfam" id="PF01219">
    <property type="entry name" value="DAGK_prokar"/>
    <property type="match status" value="1"/>
</dbReference>
<feature type="transmembrane region" description="Helical" evidence="19">
    <location>
        <begin position="61"/>
        <end position="82"/>
    </location>
</feature>
<keyword evidence="12 19" id="KW-0472">Membrane</keyword>
<evidence type="ECO:0000256" key="18">
    <source>
        <dbReference type="PIRSR" id="PIRSR600829-4"/>
    </source>
</evidence>
<evidence type="ECO:0000256" key="7">
    <source>
        <dbReference type="ARBA" id="ARBA00022741"/>
    </source>
</evidence>
<dbReference type="Gene3D" id="1.10.287.3610">
    <property type="match status" value="1"/>
</dbReference>
<keyword evidence="10 19" id="KW-1133">Transmembrane helix</keyword>
<evidence type="ECO:0000256" key="8">
    <source>
        <dbReference type="ARBA" id="ARBA00022777"/>
    </source>
</evidence>
<evidence type="ECO:0000256" key="13">
    <source>
        <dbReference type="ARBA" id="ARBA00023209"/>
    </source>
</evidence>
<dbReference type="RefSeq" id="WP_054450106.1">
    <property type="nucleotide sequence ID" value="NZ_AZCK01000002.1"/>
</dbReference>